<keyword evidence="2" id="KW-0472">Membrane</keyword>
<feature type="compositionally biased region" description="Polar residues" evidence="1">
    <location>
        <begin position="374"/>
        <end position="391"/>
    </location>
</feature>
<evidence type="ECO:0000256" key="1">
    <source>
        <dbReference type="SAM" id="MobiDB-lite"/>
    </source>
</evidence>
<comment type="caution">
    <text evidence="3">The sequence shown here is derived from an EMBL/GenBank/DDBJ whole genome shotgun (WGS) entry which is preliminary data.</text>
</comment>
<dbReference type="EMBL" id="JAYWVC010000008">
    <property type="protein sequence ID" value="MED7821257.1"/>
    <property type="molecule type" value="Genomic_DNA"/>
</dbReference>
<name>A0ABU7FCG5_9ACTN</name>
<keyword evidence="4" id="KW-1185">Reference proteome</keyword>
<gene>
    <name evidence="3" type="ORF">VXC91_04465</name>
</gene>
<accession>A0ABU7FCG5</accession>
<keyword evidence="2" id="KW-1133">Transmembrane helix</keyword>
<sequence length="546" mass="54517">MTQSGQGEGPSPRPAREGIVLPSDGGEPLLPGQAGGVNGSAVPAGGRHAAAAGSPEGHSAPAGGQAWGQPWGPGQSPQAPSAAQGWGGDAEQQWGAPEQSGAASAPDWGAPGAQAQPSWESADQQSGGWSGAAAAQQPQAASGQPLPATAGPLPPEGAQGPSYGLDGQLPPQGAYEHRQVAQPLPHAMHSAPLPPADEGATQYIPPVALGPDEGATQYIPPVAAGALPPEMPGDAATHFLGRAEGSPAAAPLPPADPDAQATQYIPPVPEQPGPAPYGMSTPAGDRQTPAEFDNLFRHAAGGADATQHLPRFDTAEPPGPPMGRAAGRRGDDGGGRGPSRVPLIAAVGIGIVVLGIGAGALLGGGGGADDKNGSSKNVSATGPATDSSPSGSGDLARQQAVALDKLLADSGNSRDAVIKAVAEVKACQNLGPAATDLRNAAQQRNGLVARLSKIAVDKLPQHDALTASLTTAWKASASADTHYAVWADQVAGNKKACRKGHAPTNRQTEAGNRASGTASAEKEKAARLWNAIAQKYGLTQRQPRQL</sequence>
<feature type="compositionally biased region" description="Low complexity" evidence="1">
    <location>
        <begin position="121"/>
        <end position="148"/>
    </location>
</feature>
<feature type="compositionally biased region" description="Pro residues" evidence="1">
    <location>
        <begin position="266"/>
        <end position="275"/>
    </location>
</feature>
<dbReference type="RefSeq" id="WP_329505249.1">
    <property type="nucleotide sequence ID" value="NZ_BAAAYZ010000206.1"/>
</dbReference>
<feature type="region of interest" description="Disordered" evidence="1">
    <location>
        <begin position="366"/>
        <end position="395"/>
    </location>
</feature>
<proteinExistence type="predicted"/>
<feature type="compositionally biased region" description="Low complexity" evidence="1">
    <location>
        <begin position="41"/>
        <end position="81"/>
    </location>
</feature>
<protein>
    <submittedName>
        <fullName evidence="3">Uncharacterized protein</fullName>
    </submittedName>
</protein>
<feature type="region of interest" description="Disordered" evidence="1">
    <location>
        <begin position="496"/>
        <end position="523"/>
    </location>
</feature>
<reference evidence="3" key="1">
    <citation type="submission" date="2024-01" db="EMBL/GenBank/DDBJ databases">
        <title>First draft genome sequence data of TA4-1, the type strain of Gram-positive actinobacterium Streptomyces chiangmaiensis.</title>
        <authorList>
            <person name="Yasawong M."/>
            <person name="Nantapong N."/>
        </authorList>
    </citation>
    <scope>NUCLEOTIDE SEQUENCE</scope>
    <source>
        <strain evidence="3">TA4-1</strain>
    </source>
</reference>
<dbReference type="Proteomes" id="UP001333996">
    <property type="component" value="Unassembled WGS sequence"/>
</dbReference>
<feature type="transmembrane region" description="Helical" evidence="2">
    <location>
        <begin position="343"/>
        <end position="362"/>
    </location>
</feature>
<evidence type="ECO:0000256" key="2">
    <source>
        <dbReference type="SAM" id="Phobius"/>
    </source>
</evidence>
<organism evidence="3 4">
    <name type="scientific">Streptomyces chiangmaiensis</name>
    <dbReference type="NCBI Taxonomy" id="766497"/>
    <lineage>
        <taxon>Bacteria</taxon>
        <taxon>Bacillati</taxon>
        <taxon>Actinomycetota</taxon>
        <taxon>Actinomycetes</taxon>
        <taxon>Kitasatosporales</taxon>
        <taxon>Streptomycetaceae</taxon>
        <taxon>Streptomyces</taxon>
    </lineage>
</organism>
<evidence type="ECO:0000313" key="3">
    <source>
        <dbReference type="EMBL" id="MED7821257.1"/>
    </source>
</evidence>
<evidence type="ECO:0000313" key="4">
    <source>
        <dbReference type="Proteomes" id="UP001333996"/>
    </source>
</evidence>
<feature type="region of interest" description="Disordered" evidence="1">
    <location>
        <begin position="1"/>
        <end position="338"/>
    </location>
</feature>
<feature type="compositionally biased region" description="Polar residues" evidence="1">
    <location>
        <begin position="504"/>
        <end position="518"/>
    </location>
</feature>
<keyword evidence="2" id="KW-0812">Transmembrane</keyword>